<dbReference type="EMBL" id="JAYKYQ010000010">
    <property type="protein sequence ID" value="MEB3512891.1"/>
    <property type="molecule type" value="Genomic_DNA"/>
</dbReference>
<dbReference type="PANTHER" id="PTHR35894">
    <property type="entry name" value="GENERAL SECRETION PATHWAY PROTEIN A-RELATED"/>
    <property type="match status" value="1"/>
</dbReference>
<organism evidence="2 4">
    <name type="scientific">Nocardia implantans</name>
    <dbReference type="NCBI Taxonomy" id="3108168"/>
    <lineage>
        <taxon>Bacteria</taxon>
        <taxon>Bacillati</taxon>
        <taxon>Actinomycetota</taxon>
        <taxon>Actinomycetes</taxon>
        <taxon>Mycobacteriales</taxon>
        <taxon>Nocardiaceae</taxon>
        <taxon>Nocardia</taxon>
    </lineage>
</organism>
<proteinExistence type="predicted"/>
<dbReference type="EMBL" id="JAYKYQ010000010">
    <property type="protein sequence ID" value="MEB3512943.1"/>
    <property type="molecule type" value="Genomic_DNA"/>
</dbReference>
<dbReference type="SUPFAM" id="SSF52540">
    <property type="entry name" value="P-loop containing nucleoside triphosphate hydrolases"/>
    <property type="match status" value="1"/>
</dbReference>
<keyword evidence="4" id="KW-1185">Reference proteome</keyword>
<dbReference type="Proteomes" id="UP001348098">
    <property type="component" value="Unassembled WGS sequence"/>
</dbReference>
<evidence type="ECO:0000313" key="3">
    <source>
        <dbReference type="EMBL" id="MEB3512943.1"/>
    </source>
</evidence>
<protein>
    <submittedName>
        <fullName evidence="2">AAA family ATPase</fullName>
    </submittedName>
</protein>
<gene>
    <name evidence="2" type="ORF">U3653_22915</name>
    <name evidence="3" type="ORF">U3653_23180</name>
</gene>
<dbReference type="InterPro" id="IPR027417">
    <property type="entry name" value="P-loop_NTPase"/>
</dbReference>
<feature type="domain" description="ORC1/DEAH AAA+ ATPase" evidence="1">
    <location>
        <begin position="28"/>
        <end position="168"/>
    </location>
</feature>
<dbReference type="RefSeq" id="WP_195078852.1">
    <property type="nucleotide sequence ID" value="NZ_JAYESH010000033.1"/>
</dbReference>
<dbReference type="PANTHER" id="PTHR35894:SF5">
    <property type="entry name" value="MU-LIKE PROPHAGE FLUMU DNA TRANSPOSITION PROTEIN B"/>
    <property type="match status" value="1"/>
</dbReference>
<dbReference type="InterPro" id="IPR052026">
    <property type="entry name" value="ExeA_AAA_ATPase_DNA-bind"/>
</dbReference>
<accession>A0ABU6AZU5</accession>
<dbReference type="InterPro" id="IPR049945">
    <property type="entry name" value="AAA_22"/>
</dbReference>
<evidence type="ECO:0000313" key="2">
    <source>
        <dbReference type="EMBL" id="MEB3512891.1"/>
    </source>
</evidence>
<evidence type="ECO:0000259" key="1">
    <source>
        <dbReference type="Pfam" id="PF13401"/>
    </source>
</evidence>
<comment type="caution">
    <text evidence="2">The sequence shown here is derived from an EMBL/GenBank/DDBJ whole genome shotgun (WGS) entry which is preliminary data.</text>
</comment>
<dbReference type="Pfam" id="PF13401">
    <property type="entry name" value="AAA_22"/>
    <property type="match status" value="1"/>
</dbReference>
<name>A0ABU6AZU5_9NOCA</name>
<reference evidence="2 4" key="1">
    <citation type="submission" date="2023-12" db="EMBL/GenBank/DDBJ databases">
        <title>novel species in genus Nocarida.</title>
        <authorList>
            <person name="Li Z."/>
        </authorList>
    </citation>
    <scope>NUCLEOTIDE SEQUENCE [LARGE SCALE GENOMIC DNA]</scope>
    <source>
        <strain evidence="2 4">CDC186</strain>
    </source>
</reference>
<evidence type="ECO:0000313" key="4">
    <source>
        <dbReference type="Proteomes" id="UP001348098"/>
    </source>
</evidence>
<sequence length="269" mass="30884">MPTPRNWPFIATKEHRRFIEFADTVKRDRTIGICYGAAGIGKTLSASRYARWDKADHLLSTWGPREESDKDVYAALARSRTVYYTPTVAAPLRQLRDELKLLHNRVNICIDQHVCPTRREHRTVDYVELVVIDESERLSATAIEHLRDQYDRGDHGLLLIGMPGIEKTFSRYPQLYSRVGFAHHYRPLTGEELTFVLTRHWHRLGLQLDPDDFTDAQAVAAVARITSGNFRLLQRLFAQIHRIMKINELHTITADVVETARSTLVIGAT</sequence>